<protein>
    <submittedName>
        <fullName evidence="2">Uncharacterized protein</fullName>
    </submittedName>
</protein>
<dbReference type="Gene3D" id="1.25.40.10">
    <property type="entry name" value="Tetratricopeptide repeat domain"/>
    <property type="match status" value="1"/>
</dbReference>
<dbReference type="EMBL" id="JBJQOH010000002">
    <property type="protein sequence ID" value="KAL3696989.1"/>
    <property type="molecule type" value="Genomic_DNA"/>
</dbReference>
<feature type="region of interest" description="Disordered" evidence="1">
    <location>
        <begin position="497"/>
        <end position="519"/>
    </location>
</feature>
<evidence type="ECO:0000256" key="1">
    <source>
        <dbReference type="SAM" id="MobiDB-lite"/>
    </source>
</evidence>
<feature type="region of interest" description="Disordered" evidence="1">
    <location>
        <begin position="442"/>
        <end position="468"/>
    </location>
</feature>
<feature type="compositionally biased region" description="Polar residues" evidence="1">
    <location>
        <begin position="442"/>
        <end position="451"/>
    </location>
</feature>
<dbReference type="InterPro" id="IPR011990">
    <property type="entry name" value="TPR-like_helical_dom_sf"/>
</dbReference>
<dbReference type="PANTHER" id="PTHR26312">
    <property type="entry name" value="TETRATRICOPEPTIDE REPEAT PROTEIN 5"/>
    <property type="match status" value="1"/>
</dbReference>
<feature type="region of interest" description="Disordered" evidence="1">
    <location>
        <begin position="33"/>
        <end position="100"/>
    </location>
</feature>
<feature type="compositionally biased region" description="Gly residues" evidence="1">
    <location>
        <begin position="458"/>
        <end position="467"/>
    </location>
</feature>
<evidence type="ECO:0000313" key="3">
    <source>
        <dbReference type="Proteomes" id="UP001633002"/>
    </source>
</evidence>
<dbReference type="AlphaFoldDB" id="A0ABD3I398"/>
<feature type="compositionally biased region" description="Polar residues" evidence="1">
    <location>
        <begin position="506"/>
        <end position="519"/>
    </location>
</feature>
<proteinExistence type="predicted"/>
<reference evidence="2 3" key="1">
    <citation type="submission" date="2024-09" db="EMBL/GenBank/DDBJ databases">
        <title>Chromosome-scale assembly of Riccia sorocarpa.</title>
        <authorList>
            <person name="Paukszto L."/>
        </authorList>
    </citation>
    <scope>NUCLEOTIDE SEQUENCE [LARGE SCALE GENOMIC DNA]</scope>
    <source>
        <strain evidence="2">LP-2024</strain>
        <tissue evidence="2">Aerial parts of the thallus</tissue>
    </source>
</reference>
<keyword evidence="3" id="KW-1185">Reference proteome</keyword>
<name>A0ABD3I398_9MARC</name>
<sequence length="708" mass="78084">MALESLPSRWHSQSVFSSRPFRPLCPGDGCSIDGRTLLNRKNSESSDRPRPLARQHSFRASGDRGVPPGSNSLRGERGLNGLSPSPSSIGSHQRSSGTGRKVLQRWKSDGAMVLPRAVQFEEYGGEESWRKPTTEPSFPDLSYRGFQRFDSNNTVSSSREHGVFSETGVIHFESQFGMDNIDRDRTVSNSEASAVNVTAPSFVRNRSFAETAYSVPRVVQTAAAESVNNTSEAVTSTCRTRPSTLKRRLTKSMSLDKAQGKGGLDRPGASTRVPQGLGGISSEYVALPDSLRKLKKRNKNVMSAVGENACCSIKKAFDSMVFMIRALQNCAFEMREIFVSTKDVQSVLGIVQREMQSSFVWLFQQVFSCTPTLMVSVMILLANFTVFSLGNNVANASVIDPPAPLVSILRARVDNGVPVKGVDGKSMFSFVRVNTMNDGVSSLPTVSSTTAGESTSRGGFGSGGSGGRSVMIAGGEDGDYLSRFRFQRNAMFSDKVSESKDLQRASGESKSVSTTGRSNTMFFPGYDDITESISGRVRTEGVMVEQQQGAGEQMSYQSLMEQTIRELDLKAGVPHQHVVLDQETVRRLVAPVTVRLEPDSYTCFDRTDLEYQHAVRDEPTNTMLLVNYAQFLFAIRRDHRGAEHYFSKALQLDKEDGDIWARWAIFLWLGRNNKSAADEAYQTALALDPYNPYHASSYAHFLWHTDDD</sequence>
<dbReference type="SUPFAM" id="SSF48452">
    <property type="entry name" value="TPR-like"/>
    <property type="match status" value="1"/>
</dbReference>
<organism evidence="2 3">
    <name type="scientific">Riccia sorocarpa</name>
    <dbReference type="NCBI Taxonomy" id="122646"/>
    <lineage>
        <taxon>Eukaryota</taxon>
        <taxon>Viridiplantae</taxon>
        <taxon>Streptophyta</taxon>
        <taxon>Embryophyta</taxon>
        <taxon>Marchantiophyta</taxon>
        <taxon>Marchantiopsida</taxon>
        <taxon>Marchantiidae</taxon>
        <taxon>Marchantiales</taxon>
        <taxon>Ricciaceae</taxon>
        <taxon>Riccia</taxon>
    </lineage>
</organism>
<gene>
    <name evidence="2" type="ORF">R1sor_011065</name>
</gene>
<dbReference type="Proteomes" id="UP001633002">
    <property type="component" value="Unassembled WGS sequence"/>
</dbReference>
<comment type="caution">
    <text evidence="2">The sequence shown here is derived from an EMBL/GenBank/DDBJ whole genome shotgun (WGS) entry which is preliminary data.</text>
</comment>
<evidence type="ECO:0000313" key="2">
    <source>
        <dbReference type="EMBL" id="KAL3696989.1"/>
    </source>
</evidence>
<feature type="compositionally biased region" description="Basic and acidic residues" evidence="1">
    <location>
        <begin position="41"/>
        <end position="50"/>
    </location>
</feature>
<accession>A0ABD3I398</accession>
<dbReference type="PANTHER" id="PTHR26312:SF132">
    <property type="entry name" value="OS01G0855200 PROTEIN"/>
    <property type="match status" value="1"/>
</dbReference>
<feature type="compositionally biased region" description="Polar residues" evidence="1">
    <location>
        <begin position="82"/>
        <end position="98"/>
    </location>
</feature>